<keyword evidence="2" id="KW-1185">Reference proteome</keyword>
<dbReference type="Proteomes" id="UP000289784">
    <property type="component" value="Unassembled WGS sequence"/>
</dbReference>
<protein>
    <submittedName>
        <fullName evidence="1">Uncharacterized protein</fullName>
    </submittedName>
</protein>
<accession>A0A4Q1JZX8</accession>
<evidence type="ECO:0000313" key="1">
    <source>
        <dbReference type="EMBL" id="RXR08472.1"/>
    </source>
</evidence>
<proteinExistence type="predicted"/>
<evidence type="ECO:0000313" key="2">
    <source>
        <dbReference type="Proteomes" id="UP000289784"/>
    </source>
</evidence>
<comment type="caution">
    <text evidence="1">The sequence shown here is derived from an EMBL/GenBank/DDBJ whole genome shotgun (WGS) entry which is preliminary data.</text>
</comment>
<dbReference type="Pfam" id="PF20101">
    <property type="entry name" value="DUF6491"/>
    <property type="match status" value="1"/>
</dbReference>
<name>A0A4Q1JZX8_9GAMM</name>
<dbReference type="EMBL" id="SAWZ01000001">
    <property type="protein sequence ID" value="RXR08472.1"/>
    <property type="molecule type" value="Genomic_DNA"/>
</dbReference>
<dbReference type="RefSeq" id="WP_129469750.1">
    <property type="nucleotide sequence ID" value="NZ_SAWZ01000001.1"/>
</dbReference>
<sequence>MLLAAGLLLSGCATTGLSDSKELAMYREHAKAPVRDFRYADRLTGWNAVGDNALAVWTRPNEAYLLELDGGCANLSSTTTILITNLLGQVSAGLDRVQLIDSPRGFTTACRIRTIRPLETKALRASQKALREARAGARDAVGG</sequence>
<gene>
    <name evidence="1" type="ORF">EPA99_01200</name>
</gene>
<reference evidence="1 2" key="1">
    <citation type="submission" date="2019-01" db="EMBL/GenBank/DDBJ databases">
        <title>Pseudoxanthomonas composti sp. nov., isolated from compost.</title>
        <authorList>
            <person name="Yang G."/>
        </authorList>
    </citation>
    <scope>NUCLEOTIDE SEQUENCE [LARGE SCALE GENOMIC DNA]</scope>
    <source>
        <strain evidence="1 2">GSS15</strain>
    </source>
</reference>
<dbReference type="OrthoDB" id="6047015at2"/>
<dbReference type="InterPro" id="IPR045500">
    <property type="entry name" value="DUF6491"/>
</dbReference>
<dbReference type="AlphaFoldDB" id="A0A4Q1JZX8"/>
<organism evidence="1 2">
    <name type="scientific">Pseudoxanthomonas composti</name>
    <dbReference type="NCBI Taxonomy" id="2137479"/>
    <lineage>
        <taxon>Bacteria</taxon>
        <taxon>Pseudomonadati</taxon>
        <taxon>Pseudomonadota</taxon>
        <taxon>Gammaproteobacteria</taxon>
        <taxon>Lysobacterales</taxon>
        <taxon>Lysobacteraceae</taxon>
        <taxon>Pseudoxanthomonas</taxon>
    </lineage>
</organism>